<keyword evidence="3" id="KW-1185">Reference proteome</keyword>
<feature type="compositionally biased region" description="Polar residues" evidence="1">
    <location>
        <begin position="204"/>
        <end position="215"/>
    </location>
</feature>
<dbReference type="EMBL" id="JAINUF010000010">
    <property type="protein sequence ID" value="KAJ8348409.1"/>
    <property type="molecule type" value="Genomic_DNA"/>
</dbReference>
<gene>
    <name evidence="2" type="ORF">SKAU_G00269980</name>
</gene>
<comment type="caution">
    <text evidence="2">The sequence shown here is derived from an EMBL/GenBank/DDBJ whole genome shotgun (WGS) entry which is preliminary data.</text>
</comment>
<feature type="compositionally biased region" description="Polar residues" evidence="1">
    <location>
        <begin position="175"/>
        <end position="189"/>
    </location>
</feature>
<evidence type="ECO:0000256" key="1">
    <source>
        <dbReference type="SAM" id="MobiDB-lite"/>
    </source>
</evidence>
<sequence length="226" mass="25024">MGAVRGGAAKNAQELQDTEGSVQAAGWKETDEEEEEYEGGRGKRRENCDSFSSTYERMVERAEQEEEEGKGAQKNQDRFSSTFEHMVEWELLRGECYRSLDSLDALVDETHSCASIRAPLTPLIQQRAMESWDGLSTVVVQEGVAVALEAESLEAGPEVAVEVRRPLRSAPGRPWQNSITNSQSENVLNQPLPRALPNGFYSDTHGSLGSSSMFPNSIRYDPFPPP</sequence>
<accession>A0A9Q1F0D9</accession>
<evidence type="ECO:0000313" key="2">
    <source>
        <dbReference type="EMBL" id="KAJ8348409.1"/>
    </source>
</evidence>
<feature type="region of interest" description="Disordered" evidence="1">
    <location>
        <begin position="1"/>
        <end position="78"/>
    </location>
</feature>
<dbReference type="AlphaFoldDB" id="A0A9Q1F0D9"/>
<organism evidence="2 3">
    <name type="scientific">Synaphobranchus kaupii</name>
    <name type="common">Kaup's arrowtooth eel</name>
    <dbReference type="NCBI Taxonomy" id="118154"/>
    <lineage>
        <taxon>Eukaryota</taxon>
        <taxon>Metazoa</taxon>
        <taxon>Chordata</taxon>
        <taxon>Craniata</taxon>
        <taxon>Vertebrata</taxon>
        <taxon>Euteleostomi</taxon>
        <taxon>Actinopterygii</taxon>
        <taxon>Neopterygii</taxon>
        <taxon>Teleostei</taxon>
        <taxon>Anguilliformes</taxon>
        <taxon>Synaphobranchidae</taxon>
        <taxon>Synaphobranchus</taxon>
    </lineage>
</organism>
<feature type="compositionally biased region" description="Basic and acidic residues" evidence="1">
    <location>
        <begin position="38"/>
        <end position="48"/>
    </location>
</feature>
<proteinExistence type="predicted"/>
<reference evidence="2" key="1">
    <citation type="journal article" date="2023" name="Science">
        <title>Genome structures resolve the early diversification of teleost fishes.</title>
        <authorList>
            <person name="Parey E."/>
            <person name="Louis A."/>
            <person name="Montfort J."/>
            <person name="Bouchez O."/>
            <person name="Roques C."/>
            <person name="Iampietro C."/>
            <person name="Lluch J."/>
            <person name="Castinel A."/>
            <person name="Donnadieu C."/>
            <person name="Desvignes T."/>
            <person name="Floi Bucao C."/>
            <person name="Jouanno E."/>
            <person name="Wen M."/>
            <person name="Mejri S."/>
            <person name="Dirks R."/>
            <person name="Jansen H."/>
            <person name="Henkel C."/>
            <person name="Chen W.J."/>
            <person name="Zahm M."/>
            <person name="Cabau C."/>
            <person name="Klopp C."/>
            <person name="Thompson A.W."/>
            <person name="Robinson-Rechavi M."/>
            <person name="Braasch I."/>
            <person name="Lecointre G."/>
            <person name="Bobe J."/>
            <person name="Postlethwait J.H."/>
            <person name="Berthelot C."/>
            <person name="Roest Crollius H."/>
            <person name="Guiguen Y."/>
        </authorList>
    </citation>
    <scope>NUCLEOTIDE SEQUENCE</scope>
    <source>
        <strain evidence="2">WJC10195</strain>
    </source>
</reference>
<dbReference type="Proteomes" id="UP001152622">
    <property type="component" value="Chromosome 10"/>
</dbReference>
<evidence type="ECO:0000313" key="3">
    <source>
        <dbReference type="Proteomes" id="UP001152622"/>
    </source>
</evidence>
<dbReference type="OrthoDB" id="2157641at2759"/>
<feature type="region of interest" description="Disordered" evidence="1">
    <location>
        <begin position="172"/>
        <end position="226"/>
    </location>
</feature>
<protein>
    <submittedName>
        <fullName evidence="2">Uncharacterized protein</fullName>
    </submittedName>
</protein>
<name>A0A9Q1F0D9_SYNKA</name>